<sequence>MFNGVIGYLSNERDKFNENVKDNFGNSIDLDMFYPIYQDLLKLQETYQNFKVKEAEINSLTMELRTII</sequence>
<proteinExistence type="predicted"/>
<protein>
    <submittedName>
        <fullName evidence="1">Uncharacterized protein</fullName>
    </submittedName>
</protein>
<dbReference type="AlphaFoldDB" id="A0A2D3NVW5"/>
<name>A0A2D3NVW5_9FUSO</name>
<evidence type="ECO:0000313" key="2">
    <source>
        <dbReference type="Proteomes" id="UP000230056"/>
    </source>
</evidence>
<organism evidence="1 2">
    <name type="scientific">Fusobacterium pseudoperiodonticum</name>
    <dbReference type="NCBI Taxonomy" id="2663009"/>
    <lineage>
        <taxon>Bacteria</taxon>
        <taxon>Fusobacteriati</taxon>
        <taxon>Fusobacteriota</taxon>
        <taxon>Fusobacteriia</taxon>
        <taxon>Fusobacteriales</taxon>
        <taxon>Fusobacteriaceae</taxon>
        <taxon>Fusobacterium</taxon>
    </lineage>
</organism>
<gene>
    <name evidence="1" type="ORF">CTM72_06835</name>
</gene>
<dbReference type="Proteomes" id="UP000230056">
    <property type="component" value="Chromosome"/>
</dbReference>
<dbReference type="EMBL" id="CP024699">
    <property type="protein sequence ID" value="ATV59470.1"/>
    <property type="molecule type" value="Genomic_DNA"/>
</dbReference>
<dbReference type="RefSeq" id="WP_100024917.1">
    <property type="nucleotide sequence ID" value="NZ_CP024699.1"/>
</dbReference>
<evidence type="ECO:0000313" key="1">
    <source>
        <dbReference type="EMBL" id="ATV59470.1"/>
    </source>
</evidence>
<accession>A0A2D3NVW5</accession>
<reference evidence="1 2" key="1">
    <citation type="submission" date="2017-11" db="EMBL/GenBank/DDBJ databases">
        <title>Genome sequencing of Fusobacterium periodonticum KCOM 1261.</title>
        <authorList>
            <person name="Kook J.-K."/>
            <person name="Park S.-N."/>
            <person name="Lim Y.K."/>
        </authorList>
    </citation>
    <scope>NUCLEOTIDE SEQUENCE [LARGE SCALE GENOMIC DNA]</scope>
    <source>
        <strain evidence="1 2">KCOM 1261</strain>
    </source>
</reference>